<organism evidence="3 4">
    <name type="scientific">Thetidibacter halocola</name>
    <dbReference type="NCBI Taxonomy" id="2827239"/>
    <lineage>
        <taxon>Bacteria</taxon>
        <taxon>Pseudomonadati</taxon>
        <taxon>Pseudomonadota</taxon>
        <taxon>Alphaproteobacteria</taxon>
        <taxon>Rhodobacterales</taxon>
        <taxon>Roseobacteraceae</taxon>
        <taxon>Thetidibacter</taxon>
    </lineage>
</organism>
<sequence length="262" mass="28144">MDLSDAYSISKHTPGFEAYPPLWAQKAEAFRNRLSETGHARLGLAYGDGTRQALDLFLPEGSPRGLVVFVHGGYWLAFDRSSWSHLAEGARARGSAVALPSYDLCPTVRITDITRQVAQAVTFAAREVPGPIRLTGHSAGGHLVARMAAPGILPDEIAARLAHILPISPLTDLAPLMQTAMNADLRIDAAEARAESPVHQAKPRVPVTIWVGANERPALLDQSERLANAWGCGHVVEPGKHHFDVIEGLEDPGGPMVARLLS</sequence>
<protein>
    <submittedName>
        <fullName evidence="3">Alpha/beta hydrolase</fullName>
    </submittedName>
</protein>
<dbReference type="InterPro" id="IPR029058">
    <property type="entry name" value="AB_hydrolase_fold"/>
</dbReference>
<evidence type="ECO:0000259" key="2">
    <source>
        <dbReference type="Pfam" id="PF07859"/>
    </source>
</evidence>
<dbReference type="InterPro" id="IPR013094">
    <property type="entry name" value="AB_hydrolase_3"/>
</dbReference>
<keyword evidence="4" id="KW-1185">Reference proteome</keyword>
<dbReference type="AlphaFoldDB" id="A0A8J7WFC1"/>
<evidence type="ECO:0000256" key="1">
    <source>
        <dbReference type="ARBA" id="ARBA00022801"/>
    </source>
</evidence>
<dbReference type="InterPro" id="IPR050300">
    <property type="entry name" value="GDXG_lipolytic_enzyme"/>
</dbReference>
<keyword evidence="1 3" id="KW-0378">Hydrolase</keyword>
<proteinExistence type="predicted"/>
<comment type="caution">
    <text evidence="3">The sequence shown here is derived from an EMBL/GenBank/DDBJ whole genome shotgun (WGS) entry which is preliminary data.</text>
</comment>
<feature type="domain" description="Alpha/beta hydrolase fold-3" evidence="2">
    <location>
        <begin position="67"/>
        <end position="181"/>
    </location>
</feature>
<evidence type="ECO:0000313" key="4">
    <source>
        <dbReference type="Proteomes" id="UP000681356"/>
    </source>
</evidence>
<evidence type="ECO:0000313" key="3">
    <source>
        <dbReference type="EMBL" id="MBS0125772.1"/>
    </source>
</evidence>
<dbReference type="GO" id="GO:0016787">
    <property type="term" value="F:hydrolase activity"/>
    <property type="evidence" value="ECO:0007669"/>
    <property type="project" value="UniProtKB-KW"/>
</dbReference>
<dbReference type="Gene3D" id="3.40.50.1820">
    <property type="entry name" value="alpha/beta hydrolase"/>
    <property type="match status" value="1"/>
</dbReference>
<dbReference type="SUPFAM" id="SSF53474">
    <property type="entry name" value="alpha/beta-Hydrolases"/>
    <property type="match status" value="1"/>
</dbReference>
<accession>A0A8J7WFC1</accession>
<name>A0A8J7WFC1_9RHOB</name>
<reference evidence="3" key="1">
    <citation type="submission" date="2021-04" db="EMBL/GenBank/DDBJ databases">
        <authorList>
            <person name="Yoon J."/>
        </authorList>
    </citation>
    <scope>NUCLEOTIDE SEQUENCE</scope>
    <source>
        <strain evidence="3">KMU-90</strain>
    </source>
</reference>
<dbReference type="RefSeq" id="WP_212537740.1">
    <property type="nucleotide sequence ID" value="NZ_JAGTUU010000007.1"/>
</dbReference>
<dbReference type="PANTHER" id="PTHR48081:SF33">
    <property type="entry name" value="KYNURENINE FORMAMIDASE"/>
    <property type="match status" value="1"/>
</dbReference>
<dbReference type="Pfam" id="PF07859">
    <property type="entry name" value="Abhydrolase_3"/>
    <property type="match status" value="1"/>
</dbReference>
<dbReference type="Proteomes" id="UP000681356">
    <property type="component" value="Unassembled WGS sequence"/>
</dbReference>
<gene>
    <name evidence="3" type="ORF">KB874_16945</name>
</gene>
<dbReference type="PANTHER" id="PTHR48081">
    <property type="entry name" value="AB HYDROLASE SUPERFAMILY PROTEIN C4A8.06C"/>
    <property type="match status" value="1"/>
</dbReference>
<dbReference type="EMBL" id="JAGTUU010000007">
    <property type="protein sequence ID" value="MBS0125772.1"/>
    <property type="molecule type" value="Genomic_DNA"/>
</dbReference>